<gene>
    <name evidence="1" type="ORF">DL546_008543</name>
</gene>
<evidence type="ECO:0000313" key="1">
    <source>
        <dbReference type="EMBL" id="RKU48336.1"/>
    </source>
</evidence>
<organism evidence="1 2">
    <name type="scientific">Coniochaeta pulveracea</name>
    <dbReference type="NCBI Taxonomy" id="177199"/>
    <lineage>
        <taxon>Eukaryota</taxon>
        <taxon>Fungi</taxon>
        <taxon>Dikarya</taxon>
        <taxon>Ascomycota</taxon>
        <taxon>Pezizomycotina</taxon>
        <taxon>Sordariomycetes</taxon>
        <taxon>Sordariomycetidae</taxon>
        <taxon>Coniochaetales</taxon>
        <taxon>Coniochaetaceae</taxon>
        <taxon>Coniochaeta</taxon>
    </lineage>
</organism>
<dbReference type="AlphaFoldDB" id="A0A420YKM0"/>
<keyword evidence="2" id="KW-1185">Reference proteome</keyword>
<accession>A0A420YKM0</accession>
<dbReference type="EMBL" id="QVQW01000005">
    <property type="protein sequence ID" value="RKU48336.1"/>
    <property type="molecule type" value="Genomic_DNA"/>
</dbReference>
<comment type="caution">
    <text evidence="1">The sequence shown here is derived from an EMBL/GenBank/DDBJ whole genome shotgun (WGS) entry which is preliminary data.</text>
</comment>
<protein>
    <submittedName>
        <fullName evidence="1">Uncharacterized protein</fullName>
    </submittedName>
</protein>
<sequence length="81" mass="9033">MPRGEALCLRIVLQYVWLQRDGSEQLGQTALIRTCCPVEAVQGKHHQGSLPQTTSITADECVITICRRSAQWDKLAAVVRQ</sequence>
<evidence type="ECO:0000313" key="2">
    <source>
        <dbReference type="Proteomes" id="UP000275385"/>
    </source>
</evidence>
<dbReference type="Proteomes" id="UP000275385">
    <property type="component" value="Unassembled WGS sequence"/>
</dbReference>
<proteinExistence type="predicted"/>
<reference evidence="1 2" key="1">
    <citation type="submission" date="2018-08" db="EMBL/GenBank/DDBJ databases">
        <title>Draft genome of the lignicolous fungus Coniochaeta pulveracea.</title>
        <authorList>
            <person name="Borstlap C.J."/>
            <person name="De Witt R.N."/>
            <person name="Botha A."/>
            <person name="Volschenk H."/>
        </authorList>
    </citation>
    <scope>NUCLEOTIDE SEQUENCE [LARGE SCALE GENOMIC DNA]</scope>
    <source>
        <strain evidence="1 2">CAB683</strain>
    </source>
</reference>
<name>A0A420YKM0_9PEZI</name>